<sequence length="82" mass="9833">MKWMKNVQELKLKEMRCNVCGKKLKIEHGILKEDVFTAEKEWGYFSRKDLQIHTFNVCEKCYNKMVSNFVIPVDVSMKREVM</sequence>
<dbReference type="GO" id="GO:0016740">
    <property type="term" value="F:transferase activity"/>
    <property type="evidence" value="ECO:0007669"/>
    <property type="project" value="UniProtKB-KW"/>
</dbReference>
<evidence type="ECO:0000313" key="2">
    <source>
        <dbReference type="Proteomes" id="UP000184038"/>
    </source>
</evidence>
<dbReference type="AlphaFoldDB" id="A0A1M7J6U6"/>
<accession>A0A1M7J6U6</accession>
<reference evidence="1 2" key="1">
    <citation type="submission" date="2016-11" db="EMBL/GenBank/DDBJ databases">
        <authorList>
            <person name="Jaros S."/>
            <person name="Januszkiewicz K."/>
            <person name="Wedrychowicz H."/>
        </authorList>
    </citation>
    <scope>NUCLEOTIDE SEQUENCE [LARGE SCALE GENOMIC DNA]</scope>
    <source>
        <strain evidence="1 2">DSM 15930</strain>
    </source>
</reference>
<organism evidence="1 2">
    <name type="scientific">Anaerosporobacter mobilis DSM 15930</name>
    <dbReference type="NCBI Taxonomy" id="1120996"/>
    <lineage>
        <taxon>Bacteria</taxon>
        <taxon>Bacillati</taxon>
        <taxon>Bacillota</taxon>
        <taxon>Clostridia</taxon>
        <taxon>Lachnospirales</taxon>
        <taxon>Lachnospiraceae</taxon>
        <taxon>Anaerosporobacter</taxon>
    </lineage>
</organism>
<protein>
    <submittedName>
        <fullName evidence="1">Ribosomal-protein-alanine N-acetyltransferase</fullName>
    </submittedName>
</protein>
<keyword evidence="1" id="KW-0808">Transferase</keyword>
<evidence type="ECO:0000313" key="1">
    <source>
        <dbReference type="EMBL" id="SHM48593.1"/>
    </source>
</evidence>
<dbReference type="EMBL" id="FRCP01000010">
    <property type="protein sequence ID" value="SHM48593.1"/>
    <property type="molecule type" value="Genomic_DNA"/>
</dbReference>
<name>A0A1M7J6U6_9FIRM</name>
<dbReference type="Proteomes" id="UP000184038">
    <property type="component" value="Unassembled WGS sequence"/>
</dbReference>
<gene>
    <name evidence="1" type="ORF">SAMN02746066_02172</name>
</gene>
<proteinExistence type="predicted"/>
<dbReference type="STRING" id="1120996.SAMN02746066_02172"/>
<keyword evidence="2" id="KW-1185">Reference proteome</keyword>